<proteinExistence type="predicted"/>
<reference evidence="2 3" key="1">
    <citation type="submission" date="2016-10" db="EMBL/GenBank/DDBJ databases">
        <authorList>
            <person name="de Groot N.N."/>
        </authorList>
    </citation>
    <scope>NUCLEOTIDE SEQUENCE [LARGE SCALE GENOMIC DNA]</scope>
    <source>
        <strain evidence="2 3">DSM 22274</strain>
    </source>
</reference>
<protein>
    <submittedName>
        <fullName evidence="2">Uncharacterized protein</fullName>
    </submittedName>
</protein>
<name>A0A1H5MBM2_9MICC</name>
<evidence type="ECO:0000313" key="3">
    <source>
        <dbReference type="Proteomes" id="UP000182725"/>
    </source>
</evidence>
<dbReference type="AlphaFoldDB" id="A0A1H5MBM2"/>
<keyword evidence="1" id="KW-0472">Membrane</keyword>
<evidence type="ECO:0000256" key="1">
    <source>
        <dbReference type="SAM" id="Phobius"/>
    </source>
</evidence>
<feature type="transmembrane region" description="Helical" evidence="1">
    <location>
        <begin position="58"/>
        <end position="78"/>
    </location>
</feature>
<accession>A0A1H5MBM2</accession>
<dbReference type="RefSeq" id="WP_074712172.1">
    <property type="nucleotide sequence ID" value="NZ_FNTV01000001.1"/>
</dbReference>
<dbReference type="EMBL" id="FNTV01000001">
    <property type="protein sequence ID" value="SEE86563.1"/>
    <property type="molecule type" value="Genomic_DNA"/>
</dbReference>
<keyword evidence="1" id="KW-1133">Transmembrane helix</keyword>
<sequence>MKAFIASILAAIFGIFTIHVPGFYIAAIVISIALSLLAAVLCFVSAKSNRSQAASASPVYAVAGILALLTAVAGSFRLSDLTNMVPVSAGFDLLGWLAAAALTIGLSGAALLASGSKQRGANN</sequence>
<dbReference type="Proteomes" id="UP000182725">
    <property type="component" value="Unassembled WGS sequence"/>
</dbReference>
<keyword evidence="1" id="KW-0812">Transmembrane</keyword>
<organism evidence="2 3">
    <name type="scientific">Arthrobacter alpinus</name>
    <dbReference type="NCBI Taxonomy" id="656366"/>
    <lineage>
        <taxon>Bacteria</taxon>
        <taxon>Bacillati</taxon>
        <taxon>Actinomycetota</taxon>
        <taxon>Actinomycetes</taxon>
        <taxon>Micrococcales</taxon>
        <taxon>Micrococcaceae</taxon>
        <taxon>Arthrobacter</taxon>
    </lineage>
</organism>
<feature type="transmembrane region" description="Helical" evidence="1">
    <location>
        <begin position="93"/>
        <end position="113"/>
    </location>
</feature>
<gene>
    <name evidence="2" type="ORF">SAMN04489740_2846</name>
</gene>
<evidence type="ECO:0000313" key="2">
    <source>
        <dbReference type="EMBL" id="SEE86563.1"/>
    </source>
</evidence>
<feature type="transmembrane region" description="Helical" evidence="1">
    <location>
        <begin position="24"/>
        <end position="46"/>
    </location>
</feature>